<dbReference type="InterPro" id="IPR001810">
    <property type="entry name" value="F-box_dom"/>
</dbReference>
<accession>A0A8H5D058</accession>
<feature type="region of interest" description="Disordered" evidence="1">
    <location>
        <begin position="587"/>
        <end position="608"/>
    </location>
</feature>
<evidence type="ECO:0000256" key="1">
    <source>
        <dbReference type="SAM" id="MobiDB-lite"/>
    </source>
</evidence>
<name>A0A8H5D058_9AGAR</name>
<feature type="compositionally biased region" description="Polar residues" evidence="1">
    <location>
        <begin position="539"/>
        <end position="556"/>
    </location>
</feature>
<dbReference type="OrthoDB" id="3226064at2759"/>
<dbReference type="InterPro" id="IPR036047">
    <property type="entry name" value="F-box-like_dom_sf"/>
</dbReference>
<keyword evidence="4" id="KW-1185">Reference proteome</keyword>
<feature type="compositionally biased region" description="Basic and acidic residues" evidence="1">
    <location>
        <begin position="589"/>
        <end position="600"/>
    </location>
</feature>
<gene>
    <name evidence="3" type="ORF">D9758_010374</name>
</gene>
<feature type="region of interest" description="Disordered" evidence="1">
    <location>
        <begin position="333"/>
        <end position="393"/>
    </location>
</feature>
<evidence type="ECO:0000313" key="4">
    <source>
        <dbReference type="Proteomes" id="UP000559256"/>
    </source>
</evidence>
<dbReference type="EMBL" id="JAACJM010000073">
    <property type="protein sequence ID" value="KAF5350748.1"/>
    <property type="molecule type" value="Genomic_DNA"/>
</dbReference>
<sequence>MAMDHPTALLSLPTEIHEEILVYCALYGSYPSVSAVSQTCRSLRDIFYNATDTAIWREIFLLAFDDPRTVTRIHLSPTSQIFDGYWNWRPAYQERIRMKVQMGDLYLNTSYRFLQPQNLAHHMKTLSSILPTSLPYLTDVDRIRYNQSNNIHWLKELLSLGFPKVLTERLISLPPSTSDESTDPEYVQYKADLMKPDWELSEAGQQFYHVLLWTGFLPYVHPPSTSTSASEEEDPTPSSDDELESPVEFRIPSQTDSLGNVSEGRHGHVGFRSRQYELRSVTKRLEREAQARLEAVAQRRLACIVAQHRVYNMRYLSRDRCWGPFLRLSRREKEERKDNLEKENEKKRGKGKEKASAEEVDVEVRKVDVDLEKGTEKTSQGVNGSGSDSSTSETRAALRILREILDYGVPLDEDEVTIDEDEDEDYIPPSQDVDVDMEDGSSSTSSSSEFDIRTILHPHIIGDRDEIISGSPGPIYPIQPHLLFPDYAFLSAARIVVETDLRDILTKEYSSSSALFRPHFTHLYARKSAEEFLKRIDDNSNSNSPGADGDNLNQRDGLNMLRMGSAPGFWDGKGTREGWLRLNLSTSSSKEKEKEERTEDAQESNITDDGWDWAGVEGRWTRAVTWMDYRDLLEHSLRAISPLAPHSQLNHHIDGTRRAFNMNLRVKGYSRVPPPPVPASNSSSSSSNKEDSDYLAGLSSQDRLIYTLPIIHIDGDFRSADSSAPSYLEGYSDMDSRRVTGTVRMIGGGAGTILQSGDQEWVMEGVQIGEVGSALGVVGLWTGAEHERGDPIGATWAWKSE</sequence>
<feature type="compositionally biased region" description="Acidic residues" evidence="1">
    <location>
        <begin position="230"/>
        <end position="245"/>
    </location>
</feature>
<feature type="region of interest" description="Disordered" evidence="1">
    <location>
        <begin position="224"/>
        <end position="246"/>
    </location>
</feature>
<dbReference type="AlphaFoldDB" id="A0A8H5D058"/>
<feature type="compositionally biased region" description="Acidic residues" evidence="1">
    <location>
        <begin position="416"/>
        <end position="426"/>
    </location>
</feature>
<dbReference type="SUPFAM" id="SSF81383">
    <property type="entry name" value="F-box domain"/>
    <property type="match status" value="1"/>
</dbReference>
<feature type="compositionally biased region" description="Polar residues" evidence="1">
    <location>
        <begin position="377"/>
        <end position="393"/>
    </location>
</feature>
<feature type="region of interest" description="Disordered" evidence="1">
    <location>
        <begin position="667"/>
        <end position="694"/>
    </location>
</feature>
<dbReference type="PROSITE" id="PS50181">
    <property type="entry name" value="FBOX"/>
    <property type="match status" value="1"/>
</dbReference>
<evidence type="ECO:0000313" key="3">
    <source>
        <dbReference type="EMBL" id="KAF5350748.1"/>
    </source>
</evidence>
<protein>
    <recommendedName>
        <fullName evidence="2">F-box domain-containing protein</fullName>
    </recommendedName>
</protein>
<feature type="compositionally biased region" description="Basic and acidic residues" evidence="1">
    <location>
        <begin position="333"/>
        <end position="376"/>
    </location>
</feature>
<feature type="region of interest" description="Disordered" evidence="1">
    <location>
        <begin position="416"/>
        <end position="449"/>
    </location>
</feature>
<comment type="caution">
    <text evidence="3">The sequence shown here is derived from an EMBL/GenBank/DDBJ whole genome shotgun (WGS) entry which is preliminary data.</text>
</comment>
<proteinExistence type="predicted"/>
<feature type="region of interest" description="Disordered" evidence="1">
    <location>
        <begin position="536"/>
        <end position="558"/>
    </location>
</feature>
<feature type="domain" description="F-box" evidence="2">
    <location>
        <begin position="6"/>
        <end position="59"/>
    </location>
</feature>
<dbReference type="Proteomes" id="UP000559256">
    <property type="component" value="Unassembled WGS sequence"/>
</dbReference>
<organism evidence="3 4">
    <name type="scientific">Tetrapyrgos nigripes</name>
    <dbReference type="NCBI Taxonomy" id="182062"/>
    <lineage>
        <taxon>Eukaryota</taxon>
        <taxon>Fungi</taxon>
        <taxon>Dikarya</taxon>
        <taxon>Basidiomycota</taxon>
        <taxon>Agaricomycotina</taxon>
        <taxon>Agaricomycetes</taxon>
        <taxon>Agaricomycetidae</taxon>
        <taxon>Agaricales</taxon>
        <taxon>Marasmiineae</taxon>
        <taxon>Marasmiaceae</taxon>
        <taxon>Tetrapyrgos</taxon>
    </lineage>
</organism>
<reference evidence="3 4" key="1">
    <citation type="journal article" date="2020" name="ISME J.">
        <title>Uncovering the hidden diversity of litter-decomposition mechanisms in mushroom-forming fungi.</title>
        <authorList>
            <person name="Floudas D."/>
            <person name="Bentzer J."/>
            <person name="Ahren D."/>
            <person name="Johansson T."/>
            <person name="Persson P."/>
            <person name="Tunlid A."/>
        </authorList>
    </citation>
    <scope>NUCLEOTIDE SEQUENCE [LARGE SCALE GENOMIC DNA]</scope>
    <source>
        <strain evidence="3 4">CBS 291.85</strain>
    </source>
</reference>
<evidence type="ECO:0000259" key="2">
    <source>
        <dbReference type="PROSITE" id="PS50181"/>
    </source>
</evidence>